<dbReference type="PANTHER" id="PTHR41299">
    <property type="entry name" value="THIAMINE PYROPHOSPHOKINASE"/>
    <property type="match status" value="1"/>
</dbReference>
<keyword evidence="4" id="KW-0067">ATP-binding</keyword>
<dbReference type="Pfam" id="PF04265">
    <property type="entry name" value="TPK_B1_binding"/>
    <property type="match status" value="1"/>
</dbReference>
<evidence type="ECO:0000313" key="7">
    <source>
        <dbReference type="EMBL" id="THF54611.1"/>
    </source>
</evidence>
<dbReference type="SUPFAM" id="SSF63999">
    <property type="entry name" value="Thiamin pyrophosphokinase, catalytic domain"/>
    <property type="match status" value="1"/>
</dbReference>
<keyword evidence="8" id="KW-1185">Reference proteome</keyword>
<evidence type="ECO:0000313" key="8">
    <source>
        <dbReference type="Proteomes" id="UP000306441"/>
    </source>
</evidence>
<evidence type="ECO:0000259" key="6">
    <source>
        <dbReference type="SMART" id="SM00983"/>
    </source>
</evidence>
<dbReference type="CDD" id="cd07995">
    <property type="entry name" value="TPK"/>
    <property type="match status" value="1"/>
</dbReference>
<gene>
    <name evidence="7" type="ORF">E6C48_21110</name>
</gene>
<name>A0ABY2Q1D1_9HYPH</name>
<comment type="caution">
    <text evidence="7">The sequence shown here is derived from an EMBL/GenBank/DDBJ whole genome shotgun (WGS) entry which is preliminary data.</text>
</comment>
<dbReference type="SMART" id="SM00983">
    <property type="entry name" value="TPK_B1_binding"/>
    <property type="match status" value="1"/>
</dbReference>
<dbReference type="InterPro" id="IPR036759">
    <property type="entry name" value="TPK_catalytic_sf"/>
</dbReference>
<evidence type="ECO:0000256" key="2">
    <source>
        <dbReference type="ARBA" id="ARBA00022741"/>
    </source>
</evidence>
<evidence type="ECO:0000256" key="3">
    <source>
        <dbReference type="ARBA" id="ARBA00022777"/>
    </source>
</evidence>
<evidence type="ECO:0000256" key="1">
    <source>
        <dbReference type="ARBA" id="ARBA00022679"/>
    </source>
</evidence>
<accession>A0ABY2Q1D1</accession>
<dbReference type="EC" id="2.7.6.2" evidence="5"/>
<dbReference type="InterPro" id="IPR006282">
    <property type="entry name" value="Thi_PPkinase"/>
</dbReference>
<dbReference type="EMBL" id="SSNY01000017">
    <property type="protein sequence ID" value="THF54611.1"/>
    <property type="molecule type" value="Genomic_DNA"/>
</dbReference>
<keyword evidence="2" id="KW-0547">Nucleotide-binding</keyword>
<dbReference type="InterPro" id="IPR007371">
    <property type="entry name" value="TPK_catalytic"/>
</dbReference>
<dbReference type="Gene3D" id="3.40.50.10240">
    <property type="entry name" value="Thiamin pyrophosphokinase, catalytic domain"/>
    <property type="match status" value="1"/>
</dbReference>
<keyword evidence="3" id="KW-0418">Kinase</keyword>
<reference evidence="7 8" key="1">
    <citation type="submission" date="2019-04" db="EMBL/GenBank/DDBJ databases">
        <title>Mesorhizobium composti sp. nov., isolated from compost.</title>
        <authorList>
            <person name="Lin S.-Y."/>
            <person name="Hameed A."/>
            <person name="Hsieh Y.-T."/>
            <person name="Young C.-C."/>
        </authorList>
    </citation>
    <scope>NUCLEOTIDE SEQUENCE [LARGE SCALE GENOMIC DNA]</scope>
    <source>
        <strain evidence="7 8">CC-YTH430</strain>
    </source>
</reference>
<sequence length="210" mass="21912">MSTFTILLGGELKRTPRLERQIAGSRIIAADAGIGHATALGVVPELWVGDFDSVPVDLPDALEAVPRMTFPAEKDKTDGELAVEAAFARGATAVVLAGAFGGPRADHAFLHMVLAMRLTEAGIDVTLTSGSQEGVPLPSGRARFDYEDDTLFSVLGFSDLTGLSLAGAKWPLDNVQVPFGSSLTISNEVRGGLEVALGGGQAMLLAHPYP</sequence>
<dbReference type="InterPro" id="IPR007373">
    <property type="entry name" value="Thiamin_PyroPKinase_B1-bd"/>
</dbReference>
<dbReference type="PANTHER" id="PTHR41299:SF1">
    <property type="entry name" value="THIAMINE PYROPHOSPHOKINASE"/>
    <property type="match status" value="1"/>
</dbReference>
<dbReference type="InterPro" id="IPR053149">
    <property type="entry name" value="TPK"/>
</dbReference>
<dbReference type="Pfam" id="PF04263">
    <property type="entry name" value="TPK_catalytic"/>
    <property type="match status" value="1"/>
</dbReference>
<evidence type="ECO:0000256" key="5">
    <source>
        <dbReference type="NCBIfam" id="TIGR01378"/>
    </source>
</evidence>
<dbReference type="GO" id="GO:0004788">
    <property type="term" value="F:thiamine diphosphokinase activity"/>
    <property type="evidence" value="ECO:0007669"/>
    <property type="project" value="UniProtKB-EC"/>
</dbReference>
<dbReference type="RefSeq" id="WP_136360173.1">
    <property type="nucleotide sequence ID" value="NZ_SSNY01000017.1"/>
</dbReference>
<organism evidence="7 8">
    <name type="scientific">Ollibium composti</name>
    <dbReference type="NCBI Taxonomy" id="2675109"/>
    <lineage>
        <taxon>Bacteria</taxon>
        <taxon>Pseudomonadati</taxon>
        <taxon>Pseudomonadota</taxon>
        <taxon>Alphaproteobacteria</taxon>
        <taxon>Hyphomicrobiales</taxon>
        <taxon>Phyllobacteriaceae</taxon>
        <taxon>Ollibium</taxon>
    </lineage>
</organism>
<dbReference type="Proteomes" id="UP000306441">
    <property type="component" value="Unassembled WGS sequence"/>
</dbReference>
<feature type="domain" description="Thiamin pyrophosphokinase thiamin-binding" evidence="6">
    <location>
        <begin position="140"/>
        <end position="203"/>
    </location>
</feature>
<keyword evidence="1 7" id="KW-0808">Transferase</keyword>
<dbReference type="NCBIfam" id="TIGR01378">
    <property type="entry name" value="thi_PPkinase"/>
    <property type="match status" value="1"/>
</dbReference>
<evidence type="ECO:0000256" key="4">
    <source>
        <dbReference type="ARBA" id="ARBA00022840"/>
    </source>
</evidence>
<protein>
    <recommendedName>
        <fullName evidence="5">Thiamine diphosphokinase</fullName>
        <ecNumber evidence="5">2.7.6.2</ecNumber>
    </recommendedName>
</protein>
<proteinExistence type="predicted"/>